<dbReference type="eggNOG" id="COG1728">
    <property type="taxonomic scope" value="Bacteria"/>
</dbReference>
<evidence type="ECO:0000256" key="1">
    <source>
        <dbReference type="SAM" id="Coils"/>
    </source>
</evidence>
<dbReference type="EMBL" id="CP003257">
    <property type="protein sequence ID" value="AEX85232.1"/>
    <property type="molecule type" value="Genomic_DNA"/>
</dbReference>
<name>H2J6W7_MARPK</name>
<reference evidence="4" key="2">
    <citation type="submission" date="2012-01" db="EMBL/GenBank/DDBJ databases">
        <title>Complete sequence of chromosome of Marinitoga piezophila KA3.</title>
        <authorList>
            <person name="Lucas S."/>
            <person name="Han J."/>
            <person name="Lapidus A."/>
            <person name="Cheng J.-F."/>
            <person name="Goodwin L."/>
            <person name="Pitluck S."/>
            <person name="Peters L."/>
            <person name="Mikhailova N."/>
            <person name="Teshima H."/>
            <person name="Detter J.C."/>
            <person name="Han C."/>
            <person name="Tapia R."/>
            <person name="Land M."/>
            <person name="Hauser L."/>
            <person name="Kyrpides N."/>
            <person name="Ivanova N."/>
            <person name="Pagani I."/>
            <person name="Jebbar M."/>
            <person name="Vannier P."/>
            <person name="Oger P."/>
            <person name="Cario A."/>
            <person name="Bartlett D."/>
            <person name="Noll K.M."/>
            <person name="Woyke T."/>
        </authorList>
    </citation>
    <scope>NUCLEOTIDE SEQUENCE [LARGE SCALE GENOMIC DNA]</scope>
    <source>
        <strain evidence="4">DSM 14283 / JCM 11233 / KA3</strain>
    </source>
</reference>
<evidence type="ECO:0000313" key="3">
    <source>
        <dbReference type="EMBL" id="AEX85232.1"/>
    </source>
</evidence>
<dbReference type="InterPro" id="IPR024042">
    <property type="entry name" value="TM1646-like_dom_sf"/>
</dbReference>
<dbReference type="InterPro" id="IPR005585">
    <property type="entry name" value="DUF327"/>
</dbReference>
<evidence type="ECO:0008006" key="5">
    <source>
        <dbReference type="Google" id="ProtNLM"/>
    </source>
</evidence>
<dbReference type="Gene3D" id="1.20.120.490">
    <property type="entry name" value="Hypothetical protein TM1646-like domain"/>
    <property type="match status" value="1"/>
</dbReference>
<feature type="region of interest" description="Disordered" evidence="2">
    <location>
        <begin position="1"/>
        <end position="36"/>
    </location>
</feature>
<evidence type="ECO:0000313" key="4">
    <source>
        <dbReference type="Proteomes" id="UP000007161"/>
    </source>
</evidence>
<protein>
    <recommendedName>
        <fullName evidence="5">DUF327 domain-containing protein</fullName>
    </recommendedName>
</protein>
<feature type="compositionally biased region" description="Basic residues" evidence="2">
    <location>
        <begin position="19"/>
        <end position="36"/>
    </location>
</feature>
<reference evidence="3 4" key="1">
    <citation type="journal article" date="2012" name="J. Bacteriol.">
        <title>Complete Genome Sequence of the Thermophilic, Piezophilic, Heterotrophic Bacterium Marinitoga piezophila KA3.</title>
        <authorList>
            <person name="Lucas S."/>
            <person name="Han J."/>
            <person name="Lapidus A."/>
            <person name="Cheng J.F."/>
            <person name="Goodwin L.A."/>
            <person name="Pitluck S."/>
            <person name="Peters L."/>
            <person name="Mikhailova N."/>
            <person name="Teshima H."/>
            <person name="Detter J.C."/>
            <person name="Han C."/>
            <person name="Tapia R."/>
            <person name="Land M."/>
            <person name="Hauser L."/>
            <person name="Kyrpides N.C."/>
            <person name="Ivanova N."/>
            <person name="Pagani I."/>
            <person name="Vannier P."/>
            <person name="Oger P."/>
            <person name="Bartlett D.H."/>
            <person name="Noll K.M."/>
            <person name="Woyke T."/>
            <person name="Jebbar M."/>
        </authorList>
    </citation>
    <scope>NUCLEOTIDE SEQUENCE [LARGE SCALE GENOMIC DNA]</scope>
    <source>
        <strain evidence="4">DSM 14283 / JCM 11233 / KA3</strain>
    </source>
</reference>
<evidence type="ECO:0000256" key="2">
    <source>
        <dbReference type="SAM" id="MobiDB-lite"/>
    </source>
</evidence>
<keyword evidence="1" id="KW-0175">Coiled coil</keyword>
<dbReference type="RefSeq" id="WP_014296304.1">
    <property type="nucleotide sequence ID" value="NC_016751.1"/>
</dbReference>
<dbReference type="KEGG" id="mpz:Marpi_0808"/>
<dbReference type="STRING" id="443254.Marpi_0808"/>
<dbReference type="SUPFAM" id="SSF158397">
    <property type="entry name" value="TM1646-like"/>
    <property type="match status" value="1"/>
</dbReference>
<organism evidence="3 4">
    <name type="scientific">Marinitoga piezophila (strain DSM 14283 / JCM 11233 / KA3)</name>
    <dbReference type="NCBI Taxonomy" id="443254"/>
    <lineage>
        <taxon>Bacteria</taxon>
        <taxon>Thermotogati</taxon>
        <taxon>Thermotogota</taxon>
        <taxon>Thermotogae</taxon>
        <taxon>Petrotogales</taxon>
        <taxon>Petrotogaceae</taxon>
        <taxon>Marinitoga</taxon>
    </lineage>
</organism>
<accession>H2J6W7</accession>
<gene>
    <name evidence="3" type="ordered locus">Marpi_0808</name>
</gene>
<dbReference type="Pfam" id="PF03885">
    <property type="entry name" value="DUF327"/>
    <property type="match status" value="1"/>
</dbReference>
<feature type="coiled-coil region" evidence="1">
    <location>
        <begin position="44"/>
        <end position="108"/>
    </location>
</feature>
<dbReference type="AlphaFoldDB" id="H2J6W7"/>
<keyword evidence="4" id="KW-1185">Reference proteome</keyword>
<dbReference type="OrthoDB" id="47226at2"/>
<feature type="compositionally biased region" description="Polar residues" evidence="2">
    <location>
        <begin position="1"/>
        <end position="12"/>
    </location>
</feature>
<sequence length="153" mass="17820">MFINPMSGSSAQKSENSKVKNKKSSKKSKASRKRKTTFSEILDLNEADIIKKDLEKLLEKIEEYGAEFKRSPVERNLEKYKKSVKDFLKKIEKNLYKLESKLNFREKNFYVVADQVNKELKELTDKILKNESGAFVYAKKIDAINGLLLDLYK</sequence>
<dbReference type="Proteomes" id="UP000007161">
    <property type="component" value="Chromosome"/>
</dbReference>
<dbReference type="HOGENOM" id="CLU_121413_2_0_0"/>
<proteinExistence type="predicted"/>